<reference evidence="8" key="1">
    <citation type="journal article" date="2016" name="Genome Announc.">
        <title>Draft genome sequences of fungus Aspergillus calidoustus.</title>
        <authorList>
            <person name="Horn F."/>
            <person name="Linde J."/>
            <person name="Mattern D.J."/>
            <person name="Walther G."/>
            <person name="Guthke R."/>
            <person name="Scherlach K."/>
            <person name="Martin K."/>
            <person name="Brakhage A.A."/>
            <person name="Petzke L."/>
            <person name="Valiante V."/>
        </authorList>
    </citation>
    <scope>NUCLEOTIDE SEQUENCE [LARGE SCALE GENOMIC DNA]</scope>
    <source>
        <strain evidence="8">SF006504</strain>
    </source>
</reference>
<evidence type="ECO:0000313" key="7">
    <source>
        <dbReference type="EMBL" id="CEL02570.1"/>
    </source>
</evidence>
<sequence length="292" mass="32459">MPSTTEPPTQPYPAYFIGHAGVGLLFNESLNNKSVQANLREIGKEILSLSPRPKAIVVFSGHFEAGEIHGPGVIEAKHDFVNDFHDTRPSVYEYDWKHHDAPELAVQVWEHLVKGGIKAKRVERGVDHGVWVPFKVMFPEETPLDVPVIQVSTFHGYDLASQIRLGEVVGALRHEGYVILGSGMAVHSFASIDEIRSAPTEEEREATRAKVLAESRAFDTHLREAVTKRSVEERKEALLKLEELYEFKRSHPTVEHFTPLLVAAGAAGDAEVEPLGVDIVEPGMSYLNLRFA</sequence>
<dbReference type="GO" id="GO:0008198">
    <property type="term" value="F:ferrous iron binding"/>
    <property type="evidence" value="ECO:0007669"/>
    <property type="project" value="InterPro"/>
</dbReference>
<keyword evidence="8" id="KW-1185">Reference proteome</keyword>
<keyword evidence="5" id="KW-0560">Oxidoreductase</keyword>
<dbReference type="CDD" id="cd07363">
    <property type="entry name" value="45_DOPA_Dioxygenase"/>
    <property type="match status" value="1"/>
</dbReference>
<proteinExistence type="inferred from homology"/>
<evidence type="ECO:0000256" key="1">
    <source>
        <dbReference type="ARBA" id="ARBA00001947"/>
    </source>
</evidence>
<dbReference type="OrthoDB" id="7396853at2759"/>
<evidence type="ECO:0000256" key="4">
    <source>
        <dbReference type="ARBA" id="ARBA00022833"/>
    </source>
</evidence>
<dbReference type="STRING" id="454130.A0A0U5C437"/>
<evidence type="ECO:0000256" key="5">
    <source>
        <dbReference type="ARBA" id="ARBA00023002"/>
    </source>
</evidence>
<dbReference type="GO" id="GO:0016702">
    <property type="term" value="F:oxidoreductase activity, acting on single donors with incorporation of molecular oxygen, incorporation of two atoms of oxygen"/>
    <property type="evidence" value="ECO:0007669"/>
    <property type="project" value="UniProtKB-ARBA"/>
</dbReference>
<dbReference type="Gene3D" id="3.40.830.10">
    <property type="entry name" value="LigB-like"/>
    <property type="match status" value="1"/>
</dbReference>
<dbReference type="Proteomes" id="UP000054771">
    <property type="component" value="Unassembled WGS sequence"/>
</dbReference>
<feature type="domain" description="Extradiol ring-cleavage dioxygenase class III enzyme subunit B" evidence="6">
    <location>
        <begin position="33"/>
        <end position="274"/>
    </location>
</feature>
<dbReference type="InterPro" id="IPR014436">
    <property type="entry name" value="Extradiol_dOase_DODA"/>
</dbReference>
<dbReference type="AlphaFoldDB" id="A0A0U5C437"/>
<evidence type="ECO:0000313" key="8">
    <source>
        <dbReference type="Proteomes" id="UP000054771"/>
    </source>
</evidence>
<gene>
    <name evidence="7" type="ORF">ASPCAL03738</name>
</gene>
<dbReference type="GO" id="GO:0008270">
    <property type="term" value="F:zinc ion binding"/>
    <property type="evidence" value="ECO:0007669"/>
    <property type="project" value="InterPro"/>
</dbReference>
<dbReference type="InterPro" id="IPR004183">
    <property type="entry name" value="Xdiol_dOase_suB"/>
</dbReference>
<dbReference type="SUPFAM" id="SSF53213">
    <property type="entry name" value="LigB-like"/>
    <property type="match status" value="1"/>
</dbReference>
<keyword evidence="3" id="KW-0479">Metal-binding</keyword>
<name>A0A0U5C437_ASPCI</name>
<comment type="cofactor">
    <cofactor evidence="1">
        <name>Zn(2+)</name>
        <dbReference type="ChEBI" id="CHEBI:29105"/>
    </cofactor>
</comment>
<comment type="similarity">
    <text evidence="2">Belongs to the DODA-type extradiol aromatic ring-opening dioxygenase family.</text>
</comment>
<protein>
    <recommendedName>
        <fullName evidence="6">Extradiol ring-cleavage dioxygenase class III enzyme subunit B domain-containing protein</fullName>
    </recommendedName>
</protein>
<accession>A0A0U5C437</accession>
<keyword evidence="4" id="KW-0862">Zinc</keyword>
<dbReference type="OMA" id="HGIWVPF"/>
<evidence type="ECO:0000259" key="6">
    <source>
        <dbReference type="Pfam" id="PF02900"/>
    </source>
</evidence>
<dbReference type="PIRSF" id="PIRSF006157">
    <property type="entry name" value="Doxgns_DODA"/>
    <property type="match status" value="1"/>
</dbReference>
<evidence type="ECO:0000256" key="3">
    <source>
        <dbReference type="ARBA" id="ARBA00022723"/>
    </source>
</evidence>
<evidence type="ECO:0000256" key="2">
    <source>
        <dbReference type="ARBA" id="ARBA00007581"/>
    </source>
</evidence>
<organism evidence="7 8">
    <name type="scientific">Aspergillus calidoustus</name>
    <dbReference type="NCBI Taxonomy" id="454130"/>
    <lineage>
        <taxon>Eukaryota</taxon>
        <taxon>Fungi</taxon>
        <taxon>Dikarya</taxon>
        <taxon>Ascomycota</taxon>
        <taxon>Pezizomycotina</taxon>
        <taxon>Eurotiomycetes</taxon>
        <taxon>Eurotiomycetidae</taxon>
        <taxon>Eurotiales</taxon>
        <taxon>Aspergillaceae</taxon>
        <taxon>Aspergillus</taxon>
        <taxon>Aspergillus subgen. Nidulantes</taxon>
    </lineage>
</organism>
<dbReference type="EMBL" id="CDMC01000003">
    <property type="protein sequence ID" value="CEL02570.1"/>
    <property type="molecule type" value="Genomic_DNA"/>
</dbReference>
<dbReference type="PANTHER" id="PTHR30096">
    <property type="entry name" value="4,5-DOPA DIOXYGENASE EXTRADIOL-LIKE PROTEIN"/>
    <property type="match status" value="1"/>
</dbReference>
<dbReference type="PANTHER" id="PTHR30096:SF0">
    <property type="entry name" value="4,5-DOPA DIOXYGENASE EXTRADIOL-LIKE PROTEIN"/>
    <property type="match status" value="1"/>
</dbReference>
<dbReference type="Pfam" id="PF02900">
    <property type="entry name" value="LigB"/>
    <property type="match status" value="1"/>
</dbReference>